<evidence type="ECO:0000256" key="3">
    <source>
        <dbReference type="ARBA" id="ARBA00010998"/>
    </source>
</evidence>
<keyword evidence="7" id="KW-0443">Lipid metabolism</keyword>
<dbReference type="InterPro" id="IPR005605">
    <property type="entry name" value="Spo7"/>
</dbReference>
<dbReference type="AlphaFoldDB" id="A0A9N8WL56"/>
<keyword evidence="8 11" id="KW-0472">Membrane</keyword>
<keyword evidence="9" id="KW-0539">Nucleus</keyword>
<dbReference type="PANTHER" id="PTHR20996">
    <property type="entry name" value="NUCLEAR ENVELOPE PHOSPHATASE-REGULATORY SUBUNIT 1"/>
    <property type="match status" value="1"/>
</dbReference>
<dbReference type="InterPro" id="IPR019168">
    <property type="entry name" value="NEP1-R1"/>
</dbReference>
<sequence length="223" mass="24868">MSAKSITSSPSDSTSYSSPFANGSPLFSNSPTLNTLWPEAANLAVTTGAAAAVATSSTSKTTAPQSPTTVQRFKDLLIFEERLKQNLTILRKKQQNYEAFLGSTVIIIMFSLYFTWIQPASTPTLRFFAGILLFISTVTLLCFFLFGMYNDKVAVALKYVPRCNRVLKSFNMHFNEGNSGKLTFCDKIPKPLQEGFERYRSAYYTKKKERAKAKALEGKSKKK</sequence>
<evidence type="ECO:0000256" key="9">
    <source>
        <dbReference type="ARBA" id="ARBA00023242"/>
    </source>
</evidence>
<evidence type="ECO:0000313" key="13">
    <source>
        <dbReference type="Proteomes" id="UP000789739"/>
    </source>
</evidence>
<keyword evidence="4" id="KW-0963">Cytoplasm</keyword>
<keyword evidence="5 11" id="KW-0812">Transmembrane</keyword>
<dbReference type="GO" id="GO:0019888">
    <property type="term" value="F:protein phosphatase regulator activity"/>
    <property type="evidence" value="ECO:0007669"/>
    <property type="project" value="InterPro"/>
</dbReference>
<dbReference type="OrthoDB" id="5599171at2759"/>
<proteinExistence type="inferred from homology"/>
<evidence type="ECO:0000256" key="1">
    <source>
        <dbReference type="ARBA" id="ARBA00004232"/>
    </source>
</evidence>
<evidence type="ECO:0000256" key="2">
    <source>
        <dbReference type="ARBA" id="ARBA00004496"/>
    </source>
</evidence>
<evidence type="ECO:0000256" key="5">
    <source>
        <dbReference type="ARBA" id="ARBA00022692"/>
    </source>
</evidence>
<accession>A0A9N8WL56</accession>
<evidence type="ECO:0000256" key="8">
    <source>
        <dbReference type="ARBA" id="ARBA00023136"/>
    </source>
</evidence>
<comment type="subcellular location">
    <subcellularLocation>
        <location evidence="2">Cytoplasm</location>
    </subcellularLocation>
    <subcellularLocation>
        <location evidence="1">Nucleus membrane</location>
        <topology evidence="1">Multi-pass membrane protein</topology>
    </subcellularLocation>
</comment>
<evidence type="ECO:0000313" key="12">
    <source>
        <dbReference type="EMBL" id="CAG8493363.1"/>
    </source>
</evidence>
<name>A0A9N8WL56_9GLOM</name>
<evidence type="ECO:0000256" key="11">
    <source>
        <dbReference type="SAM" id="Phobius"/>
    </source>
</evidence>
<dbReference type="GO" id="GO:0006629">
    <property type="term" value="P:lipid metabolic process"/>
    <property type="evidence" value="ECO:0007669"/>
    <property type="project" value="UniProtKB-KW"/>
</dbReference>
<evidence type="ECO:0000256" key="7">
    <source>
        <dbReference type="ARBA" id="ARBA00023098"/>
    </source>
</evidence>
<keyword evidence="6 11" id="KW-1133">Transmembrane helix</keyword>
<organism evidence="12 13">
    <name type="scientific">Paraglomus brasilianum</name>
    <dbReference type="NCBI Taxonomy" id="144538"/>
    <lineage>
        <taxon>Eukaryota</taxon>
        <taxon>Fungi</taxon>
        <taxon>Fungi incertae sedis</taxon>
        <taxon>Mucoromycota</taxon>
        <taxon>Glomeromycotina</taxon>
        <taxon>Glomeromycetes</taxon>
        <taxon>Paraglomerales</taxon>
        <taxon>Paraglomeraceae</taxon>
        <taxon>Paraglomus</taxon>
    </lineage>
</organism>
<evidence type="ECO:0000256" key="4">
    <source>
        <dbReference type="ARBA" id="ARBA00022490"/>
    </source>
</evidence>
<dbReference type="Proteomes" id="UP000789739">
    <property type="component" value="Unassembled WGS sequence"/>
</dbReference>
<evidence type="ECO:0000256" key="6">
    <source>
        <dbReference type="ARBA" id="ARBA00022989"/>
    </source>
</evidence>
<dbReference type="Pfam" id="PF03907">
    <property type="entry name" value="Spo7"/>
    <property type="match status" value="1"/>
</dbReference>
<gene>
    <name evidence="12" type="ORF">PBRASI_LOCUS2225</name>
</gene>
<dbReference type="EMBL" id="CAJVPI010000168">
    <property type="protein sequence ID" value="CAG8493363.1"/>
    <property type="molecule type" value="Genomic_DNA"/>
</dbReference>
<protein>
    <recommendedName>
        <fullName evidence="10">Transmembrane protein 188</fullName>
    </recommendedName>
</protein>
<dbReference type="GO" id="GO:0005737">
    <property type="term" value="C:cytoplasm"/>
    <property type="evidence" value="ECO:0007669"/>
    <property type="project" value="UniProtKB-SubCell"/>
</dbReference>
<comment type="caution">
    <text evidence="12">The sequence shown here is derived from an EMBL/GenBank/DDBJ whole genome shotgun (WGS) entry which is preliminary data.</text>
</comment>
<dbReference type="PANTHER" id="PTHR20996:SF1">
    <property type="entry name" value="NUCLEAR ENVELOPE PHOSPHATASE-REGULATORY SUBUNIT 1"/>
    <property type="match status" value="1"/>
</dbReference>
<comment type="similarity">
    <text evidence="3">Belongs to the CNEP1R1 family.</text>
</comment>
<evidence type="ECO:0000256" key="10">
    <source>
        <dbReference type="ARBA" id="ARBA00030458"/>
    </source>
</evidence>
<reference evidence="12" key="1">
    <citation type="submission" date="2021-06" db="EMBL/GenBank/DDBJ databases">
        <authorList>
            <person name="Kallberg Y."/>
            <person name="Tangrot J."/>
            <person name="Rosling A."/>
        </authorList>
    </citation>
    <scope>NUCLEOTIDE SEQUENCE</scope>
    <source>
        <strain evidence="12">BR232B</strain>
    </source>
</reference>
<keyword evidence="13" id="KW-1185">Reference proteome</keyword>
<dbReference type="GO" id="GO:0031965">
    <property type="term" value="C:nuclear membrane"/>
    <property type="evidence" value="ECO:0007669"/>
    <property type="project" value="UniProtKB-SubCell"/>
</dbReference>
<feature type="transmembrane region" description="Helical" evidence="11">
    <location>
        <begin position="99"/>
        <end position="116"/>
    </location>
</feature>
<feature type="transmembrane region" description="Helical" evidence="11">
    <location>
        <begin position="128"/>
        <end position="149"/>
    </location>
</feature>
<dbReference type="GO" id="GO:0071595">
    <property type="term" value="C:Nem1-Spo7 phosphatase complex"/>
    <property type="evidence" value="ECO:0007669"/>
    <property type="project" value="InterPro"/>
</dbReference>